<dbReference type="Proteomes" id="UP001642360">
    <property type="component" value="Unassembled WGS sequence"/>
</dbReference>
<dbReference type="AlphaFoldDB" id="A0ABC8SLN8"/>
<proteinExistence type="predicted"/>
<sequence length="544" mass="60337">MLVRNIVTWNTLISGLADCGRSFKWNLELGFRCIRRMLLEMVRPDHITFTSLLRIGVELNDMEIGRGLHCFIVKLGFFENCLVNAALVDWYAKFGLVEDARRVFDYVLERDLVLWNVMMSCYVLNYIGEETFGVFSLMRMEGFKGDDFTFTNLLSCCASFGSCELGSQIHGIVVRLGIDLDVVVTSSLVDMYAKNENIADARKAFDGMVSRNVISWTTIVVGYGRYGDGKEATKLLRGMLDEDFCPDELTLASVLSSCGNLSLAGETVQVHAYTIKKGFSAFLSVANALVNSYAKCGSIGCSFEAFSSIVNPDLFSWTSMIGAYAFHGLSRESIGLFEKMLSDGVRADKIAFLGVLSACSHGGLVSEGLHYFTLMITDNQIVPDTEHYTCLVDLLGRVGLLNEAFNVLISIPVEPGSDSLGAFLGACKVHGNVGLATWAAERLFELEPNKHLNYSLMSNTYASLGCWLDVARVRKMMREMCDHRFPGCSWMDIAGKVHTFVSSDKSHPQTTEVYAVLGILYRRMKVEDSKSSVDFMFDYIGVSS</sequence>
<evidence type="ECO:0000313" key="3">
    <source>
        <dbReference type="EMBL" id="CAK9156750.1"/>
    </source>
</evidence>
<dbReference type="FunFam" id="1.25.40.10:FF:000285">
    <property type="entry name" value="Pentatricopeptide repeat-containing protein, chloroplastic"/>
    <property type="match status" value="1"/>
</dbReference>
<evidence type="ECO:0000256" key="1">
    <source>
        <dbReference type="ARBA" id="ARBA00022737"/>
    </source>
</evidence>
<feature type="repeat" description="PPR" evidence="2">
    <location>
        <begin position="313"/>
        <end position="347"/>
    </location>
</feature>
<dbReference type="FunFam" id="1.25.40.10:FF:000343">
    <property type="entry name" value="Pentatricopeptide repeat-containing protein At3g58590"/>
    <property type="match status" value="1"/>
</dbReference>
<dbReference type="Pfam" id="PF20430">
    <property type="entry name" value="Eplus_motif"/>
    <property type="match status" value="1"/>
</dbReference>
<evidence type="ECO:0000256" key="2">
    <source>
        <dbReference type="PROSITE-ProRule" id="PRU00708"/>
    </source>
</evidence>
<evidence type="ECO:0008006" key="5">
    <source>
        <dbReference type="Google" id="ProtNLM"/>
    </source>
</evidence>
<dbReference type="EMBL" id="CAUOFW020002903">
    <property type="protein sequence ID" value="CAK9156750.1"/>
    <property type="molecule type" value="Genomic_DNA"/>
</dbReference>
<accession>A0ABC8SLN8</accession>
<dbReference type="InterPro" id="IPR046848">
    <property type="entry name" value="E_motif"/>
</dbReference>
<dbReference type="PANTHER" id="PTHR47926:SF511">
    <property type="entry name" value="PENTATRICOPEPTIDE REPEAT-CONTAINING PROTEIN"/>
    <property type="match status" value="1"/>
</dbReference>
<organism evidence="3 4">
    <name type="scientific">Ilex paraguariensis</name>
    <name type="common">yerba mate</name>
    <dbReference type="NCBI Taxonomy" id="185542"/>
    <lineage>
        <taxon>Eukaryota</taxon>
        <taxon>Viridiplantae</taxon>
        <taxon>Streptophyta</taxon>
        <taxon>Embryophyta</taxon>
        <taxon>Tracheophyta</taxon>
        <taxon>Spermatophyta</taxon>
        <taxon>Magnoliopsida</taxon>
        <taxon>eudicotyledons</taxon>
        <taxon>Gunneridae</taxon>
        <taxon>Pentapetalae</taxon>
        <taxon>asterids</taxon>
        <taxon>campanulids</taxon>
        <taxon>Aquifoliales</taxon>
        <taxon>Aquifoliaceae</taxon>
        <taxon>Ilex</taxon>
    </lineage>
</organism>
<dbReference type="InterPro" id="IPR046849">
    <property type="entry name" value="E2_motif"/>
</dbReference>
<dbReference type="PANTHER" id="PTHR47926">
    <property type="entry name" value="PENTATRICOPEPTIDE REPEAT-CONTAINING PROTEIN"/>
    <property type="match status" value="1"/>
</dbReference>
<dbReference type="InterPro" id="IPR011990">
    <property type="entry name" value="TPR-like_helical_dom_sf"/>
</dbReference>
<comment type="caution">
    <text evidence="3">The sequence shown here is derived from an EMBL/GenBank/DDBJ whole genome shotgun (WGS) entry which is preliminary data.</text>
</comment>
<gene>
    <name evidence="3" type="ORF">ILEXP_LOCUS25299</name>
</gene>
<feature type="repeat" description="PPR" evidence="2">
    <location>
        <begin position="212"/>
        <end position="246"/>
    </location>
</feature>
<dbReference type="NCBIfam" id="TIGR00756">
    <property type="entry name" value="PPR"/>
    <property type="match status" value="1"/>
</dbReference>
<dbReference type="PROSITE" id="PS51375">
    <property type="entry name" value="PPR"/>
    <property type="match status" value="2"/>
</dbReference>
<dbReference type="InterPro" id="IPR002885">
    <property type="entry name" value="PPR_rpt"/>
</dbReference>
<evidence type="ECO:0000313" key="4">
    <source>
        <dbReference type="Proteomes" id="UP001642360"/>
    </source>
</evidence>
<dbReference type="Gene3D" id="1.25.40.10">
    <property type="entry name" value="Tetratricopeptide repeat domain"/>
    <property type="match status" value="3"/>
</dbReference>
<dbReference type="Pfam" id="PF01535">
    <property type="entry name" value="PPR"/>
    <property type="match status" value="7"/>
</dbReference>
<dbReference type="Pfam" id="PF20431">
    <property type="entry name" value="E_motif"/>
    <property type="match status" value="1"/>
</dbReference>
<dbReference type="FunFam" id="1.25.40.10:FF:000090">
    <property type="entry name" value="Pentatricopeptide repeat-containing protein, chloroplastic"/>
    <property type="match status" value="1"/>
</dbReference>
<name>A0ABC8SLN8_9AQUA</name>
<protein>
    <recommendedName>
        <fullName evidence="5">Pentatricopeptide repeat-containing protein</fullName>
    </recommendedName>
</protein>
<keyword evidence="4" id="KW-1185">Reference proteome</keyword>
<keyword evidence="1" id="KW-0677">Repeat</keyword>
<dbReference type="InterPro" id="IPR046960">
    <property type="entry name" value="PPR_At4g14850-like_plant"/>
</dbReference>
<reference evidence="3 4" key="1">
    <citation type="submission" date="2024-02" db="EMBL/GenBank/DDBJ databases">
        <authorList>
            <person name="Vignale AGUSTIN F."/>
            <person name="Sosa J E."/>
            <person name="Modenutti C."/>
        </authorList>
    </citation>
    <scope>NUCLEOTIDE SEQUENCE [LARGE SCALE GENOMIC DNA]</scope>
</reference>